<feature type="binding site" evidence="9">
    <location>
        <position position="87"/>
    </location>
    <ligand>
        <name>5-phospho-alpha-D-ribose 1-diphosphate</name>
        <dbReference type="ChEBI" id="CHEBI:58017"/>
    </ligand>
</feature>
<keyword evidence="13" id="KW-1185">Reference proteome</keyword>
<dbReference type="UniPathway" id="UPA00035">
    <property type="reaction ID" value="UER00041"/>
</dbReference>
<feature type="binding site" evidence="9">
    <location>
        <begin position="107"/>
        <end position="115"/>
    </location>
    <ligand>
        <name>5-phospho-alpha-D-ribose 1-diphosphate</name>
        <dbReference type="ChEBI" id="CHEBI:58017"/>
    </ligand>
</feature>
<evidence type="ECO:0000256" key="3">
    <source>
        <dbReference type="ARBA" id="ARBA00022676"/>
    </source>
</evidence>
<dbReference type="HAMAP" id="MF_00211">
    <property type="entry name" value="TrpD"/>
    <property type="match status" value="1"/>
</dbReference>
<dbReference type="Gene3D" id="1.20.970.10">
    <property type="entry name" value="Transferase, Pyrimidine Nucleoside Phosphorylase, Chain C"/>
    <property type="match status" value="1"/>
</dbReference>
<dbReference type="Gene3D" id="3.40.1030.10">
    <property type="entry name" value="Nucleoside phosphorylase/phosphoribosyltransferase catalytic domain"/>
    <property type="match status" value="1"/>
</dbReference>
<comment type="catalytic activity">
    <reaction evidence="7 9">
        <text>N-(5-phospho-beta-D-ribosyl)anthranilate + diphosphate = 5-phospho-alpha-D-ribose 1-diphosphate + anthranilate</text>
        <dbReference type="Rhea" id="RHEA:11768"/>
        <dbReference type="ChEBI" id="CHEBI:16567"/>
        <dbReference type="ChEBI" id="CHEBI:18277"/>
        <dbReference type="ChEBI" id="CHEBI:33019"/>
        <dbReference type="ChEBI" id="CHEBI:58017"/>
        <dbReference type="EC" id="2.4.2.18"/>
    </reaction>
</comment>
<dbReference type="Pfam" id="PF02885">
    <property type="entry name" value="Glycos_trans_3N"/>
    <property type="match status" value="1"/>
</dbReference>
<sequence>MKAYLESLSAGDNLTITEMTEAAEHLFADSVSDSEIAAFLMGLKLKGETPEEVAGLVEVLRRHALPFSKAYSGIIDNCGTGGDGSQSFNISTTTAFVVAGAGVKVAKHGNRSVSSKTGSADVLESLGVSLDFSPEEVEDLLEHTGIAFLFAPHVHPKLKQIMKVRKELKVPTVFNLIGPLTNPVELETQLLGINQRDRLEMVATALHQLGRKRAIVLNGAGYMDEASLAGENHLVLLDEGEIIPFTLEPEELGLNRYPLEAIKGGNADENAGILLQVLKGEEGAPYETVLLNAALTLFAHGSVGTIREGVEVARESIQSGAALAKLNKLIEVSQNRTRGVKQA</sequence>
<reference evidence="12 13" key="1">
    <citation type="submission" date="2019-11" db="EMBL/GenBank/DDBJ databases">
        <authorList>
            <person name="Li J."/>
        </authorList>
    </citation>
    <scope>NUCLEOTIDE SEQUENCE [LARGE SCALE GENOMIC DNA]</scope>
    <source>
        <strain evidence="12 13">J4</strain>
    </source>
</reference>
<dbReference type="InterPro" id="IPR035902">
    <property type="entry name" value="Nuc_phospho_transferase"/>
</dbReference>
<evidence type="ECO:0000259" key="10">
    <source>
        <dbReference type="Pfam" id="PF00591"/>
    </source>
</evidence>
<dbReference type="PANTHER" id="PTHR43285:SF2">
    <property type="entry name" value="ANTHRANILATE PHOSPHORIBOSYLTRANSFERASE"/>
    <property type="match status" value="1"/>
</dbReference>
<keyword evidence="6 9" id="KW-0057">Aromatic amino acid biosynthesis</keyword>
<dbReference type="OrthoDB" id="9806430at2"/>
<dbReference type="GO" id="GO:0005829">
    <property type="term" value="C:cytosol"/>
    <property type="evidence" value="ECO:0007669"/>
    <property type="project" value="TreeGrafter"/>
</dbReference>
<evidence type="ECO:0000256" key="2">
    <source>
        <dbReference type="ARBA" id="ARBA00022605"/>
    </source>
</evidence>
<keyword evidence="9" id="KW-0460">Magnesium</keyword>
<feature type="binding site" evidence="9">
    <location>
        <position position="224"/>
    </location>
    <ligand>
        <name>Mg(2+)</name>
        <dbReference type="ChEBI" id="CHEBI:18420"/>
        <label>2</label>
    </ligand>
</feature>
<evidence type="ECO:0000256" key="5">
    <source>
        <dbReference type="ARBA" id="ARBA00022822"/>
    </source>
</evidence>
<keyword evidence="9" id="KW-0479">Metal-binding</keyword>
<protein>
    <recommendedName>
        <fullName evidence="9">Anthranilate phosphoribosyltransferase</fullName>
        <ecNumber evidence="9">2.4.2.18</ecNumber>
    </recommendedName>
</protein>
<keyword evidence="3 9" id="KW-0328">Glycosyltransferase</keyword>
<feature type="domain" description="Glycosyl transferase family 3" evidence="10">
    <location>
        <begin position="74"/>
        <end position="323"/>
    </location>
</feature>
<evidence type="ECO:0000313" key="13">
    <source>
        <dbReference type="Proteomes" id="UP000480185"/>
    </source>
</evidence>
<keyword evidence="2 9" id="KW-0028">Amino-acid biosynthesis</keyword>
<comment type="cofactor">
    <cofactor evidence="9">
        <name>Mg(2+)</name>
        <dbReference type="ChEBI" id="CHEBI:18420"/>
    </cofactor>
    <text evidence="9">Binds 2 magnesium ions per monomer.</text>
</comment>
<comment type="similarity">
    <text evidence="9">Belongs to the anthranilate phosphoribosyltransferase family.</text>
</comment>
<dbReference type="EMBL" id="WJNH01000009">
    <property type="protein sequence ID" value="MRG87542.1"/>
    <property type="molecule type" value="Genomic_DNA"/>
</dbReference>
<comment type="subunit">
    <text evidence="9">Homodimer.</text>
</comment>
<dbReference type="GO" id="GO:0004048">
    <property type="term" value="F:anthranilate phosphoribosyltransferase activity"/>
    <property type="evidence" value="ECO:0007669"/>
    <property type="project" value="UniProtKB-UniRule"/>
</dbReference>
<dbReference type="InterPro" id="IPR036320">
    <property type="entry name" value="Glycosyl_Trfase_fam3_N_dom_sf"/>
</dbReference>
<feature type="binding site" evidence="9">
    <location>
        <position position="110"/>
    </location>
    <ligand>
        <name>anthranilate</name>
        <dbReference type="ChEBI" id="CHEBI:16567"/>
        <label>1</label>
    </ligand>
</feature>
<organism evidence="12 13">
    <name type="scientific">Salinibacillus xinjiangensis</name>
    <dbReference type="NCBI Taxonomy" id="1229268"/>
    <lineage>
        <taxon>Bacteria</taxon>
        <taxon>Bacillati</taxon>
        <taxon>Bacillota</taxon>
        <taxon>Bacilli</taxon>
        <taxon>Bacillales</taxon>
        <taxon>Bacillaceae</taxon>
        <taxon>Salinibacillus</taxon>
    </lineage>
</organism>
<keyword evidence="4 9" id="KW-0808">Transferase</keyword>
<comment type="caution">
    <text evidence="12">The sequence shown here is derived from an EMBL/GenBank/DDBJ whole genome shotgun (WGS) entry which is preliminary data.</text>
</comment>
<evidence type="ECO:0000259" key="11">
    <source>
        <dbReference type="Pfam" id="PF02885"/>
    </source>
</evidence>
<gene>
    <name evidence="9 12" type="primary">trpD</name>
    <name evidence="12" type="ORF">GH754_14715</name>
</gene>
<evidence type="ECO:0000256" key="8">
    <source>
        <dbReference type="ARBA" id="ARBA00061188"/>
    </source>
</evidence>
<dbReference type="SUPFAM" id="SSF47648">
    <property type="entry name" value="Nucleoside phosphorylase/phosphoribosyltransferase N-terminal domain"/>
    <property type="match status" value="1"/>
</dbReference>
<dbReference type="GO" id="GO:0000162">
    <property type="term" value="P:L-tryptophan biosynthetic process"/>
    <property type="evidence" value="ECO:0007669"/>
    <property type="project" value="UniProtKB-UniRule"/>
</dbReference>
<feature type="binding site" evidence="9">
    <location>
        <begin position="89"/>
        <end position="92"/>
    </location>
    <ligand>
        <name>5-phospho-alpha-D-ribose 1-diphosphate</name>
        <dbReference type="ChEBI" id="CHEBI:58017"/>
    </ligand>
</feature>
<name>A0A6G1X9C2_9BACI</name>
<dbReference type="NCBIfam" id="TIGR01245">
    <property type="entry name" value="trpD"/>
    <property type="match status" value="1"/>
</dbReference>
<dbReference type="InterPro" id="IPR017459">
    <property type="entry name" value="Glycosyl_Trfase_fam3_N_dom"/>
</dbReference>
<evidence type="ECO:0000256" key="4">
    <source>
        <dbReference type="ARBA" id="ARBA00022679"/>
    </source>
</evidence>
<dbReference type="EC" id="2.4.2.18" evidence="9"/>
<dbReference type="PANTHER" id="PTHR43285">
    <property type="entry name" value="ANTHRANILATE PHOSPHORIBOSYLTRANSFERASE"/>
    <property type="match status" value="1"/>
</dbReference>
<dbReference type="InterPro" id="IPR005940">
    <property type="entry name" value="Anthranilate_Pribosyl_Tfrase"/>
</dbReference>
<feature type="binding site" evidence="9">
    <location>
        <position position="119"/>
    </location>
    <ligand>
        <name>5-phospho-alpha-D-ribose 1-diphosphate</name>
        <dbReference type="ChEBI" id="CHEBI:58017"/>
    </ligand>
</feature>
<feature type="binding site" evidence="9">
    <location>
        <begin position="82"/>
        <end position="83"/>
    </location>
    <ligand>
        <name>5-phospho-alpha-D-ribose 1-diphosphate</name>
        <dbReference type="ChEBI" id="CHEBI:58017"/>
    </ligand>
</feature>
<evidence type="ECO:0000313" key="12">
    <source>
        <dbReference type="EMBL" id="MRG87542.1"/>
    </source>
</evidence>
<evidence type="ECO:0000256" key="9">
    <source>
        <dbReference type="HAMAP-Rule" id="MF_00211"/>
    </source>
</evidence>
<dbReference type="FunFam" id="3.40.1030.10:FF:000002">
    <property type="entry name" value="Anthranilate phosphoribosyltransferase"/>
    <property type="match status" value="1"/>
</dbReference>
<feature type="binding site" evidence="9">
    <location>
        <position position="225"/>
    </location>
    <ligand>
        <name>Mg(2+)</name>
        <dbReference type="ChEBI" id="CHEBI:18420"/>
        <label>2</label>
    </ligand>
</feature>
<evidence type="ECO:0000256" key="1">
    <source>
        <dbReference type="ARBA" id="ARBA00004907"/>
    </source>
</evidence>
<dbReference type="Pfam" id="PF00591">
    <property type="entry name" value="Glycos_transf_3"/>
    <property type="match status" value="1"/>
</dbReference>
<feature type="domain" description="Glycosyl transferase family 3 N-terminal" evidence="11">
    <location>
        <begin position="3"/>
        <end position="64"/>
    </location>
</feature>
<dbReference type="GO" id="GO:0000287">
    <property type="term" value="F:magnesium ion binding"/>
    <property type="evidence" value="ECO:0007669"/>
    <property type="project" value="UniProtKB-UniRule"/>
</dbReference>
<comment type="caution">
    <text evidence="9">Lacks conserved residue(s) required for the propagation of feature annotation.</text>
</comment>
<dbReference type="AlphaFoldDB" id="A0A6G1X9C2"/>
<evidence type="ECO:0000256" key="7">
    <source>
        <dbReference type="ARBA" id="ARBA00052328"/>
    </source>
</evidence>
<dbReference type="RefSeq" id="WP_153729419.1">
    <property type="nucleotide sequence ID" value="NZ_WJNH01000009.1"/>
</dbReference>
<comment type="function">
    <text evidence="9">Catalyzes the transfer of the phosphoribosyl group of 5-phosphorylribose-1-pyrophosphate (PRPP) to anthranilate to yield N-(5'-phosphoribosyl)-anthranilate (PRA).</text>
</comment>
<dbReference type="InterPro" id="IPR000312">
    <property type="entry name" value="Glycosyl_Trfase_fam3"/>
</dbReference>
<feature type="binding site" evidence="9">
    <location>
        <position position="165"/>
    </location>
    <ligand>
        <name>anthranilate</name>
        <dbReference type="ChEBI" id="CHEBI:16567"/>
        <label>2</label>
    </ligand>
</feature>
<feature type="binding site" evidence="9">
    <location>
        <position position="91"/>
    </location>
    <ligand>
        <name>Mg(2+)</name>
        <dbReference type="ChEBI" id="CHEBI:18420"/>
        <label>1</label>
    </ligand>
</feature>
<keyword evidence="5 9" id="KW-0822">Tryptophan biosynthesis</keyword>
<feature type="binding site" evidence="9">
    <location>
        <position position="225"/>
    </location>
    <ligand>
        <name>Mg(2+)</name>
        <dbReference type="ChEBI" id="CHEBI:18420"/>
        <label>1</label>
    </ligand>
</feature>
<dbReference type="Proteomes" id="UP000480185">
    <property type="component" value="Unassembled WGS sequence"/>
</dbReference>
<evidence type="ECO:0000256" key="6">
    <source>
        <dbReference type="ARBA" id="ARBA00023141"/>
    </source>
</evidence>
<comment type="similarity">
    <text evidence="8">In the C-terminal section; belongs to the anthranilate phosphoribosyltransferase family.</text>
</comment>
<feature type="binding site" evidence="9">
    <location>
        <position position="79"/>
    </location>
    <ligand>
        <name>anthranilate</name>
        <dbReference type="ChEBI" id="CHEBI:16567"/>
        <label>1</label>
    </ligand>
</feature>
<proteinExistence type="inferred from homology"/>
<comment type="pathway">
    <text evidence="1 9">Amino-acid biosynthesis; L-tryptophan biosynthesis; L-tryptophan from chorismate: step 2/5.</text>
</comment>
<dbReference type="SUPFAM" id="SSF52418">
    <property type="entry name" value="Nucleoside phosphorylase/phosphoribosyltransferase catalytic domain"/>
    <property type="match status" value="1"/>
</dbReference>
<accession>A0A6G1X9C2</accession>
<feature type="binding site" evidence="9">
    <location>
        <position position="79"/>
    </location>
    <ligand>
        <name>5-phospho-alpha-D-ribose 1-diphosphate</name>
        <dbReference type="ChEBI" id="CHEBI:58017"/>
    </ligand>
</feature>